<evidence type="ECO:0000256" key="4">
    <source>
        <dbReference type="ARBA" id="ARBA00022884"/>
    </source>
</evidence>
<dbReference type="OMA" id="LWGGPQF"/>
<dbReference type="InterPro" id="IPR011400">
    <property type="entry name" value="EIF3B"/>
</dbReference>
<dbReference type="SUPFAM" id="SSF82171">
    <property type="entry name" value="DPP6 N-terminal domain-like"/>
    <property type="match status" value="1"/>
</dbReference>
<dbReference type="Proteomes" id="UP000007148">
    <property type="component" value="Unassembled WGS sequence"/>
</dbReference>
<dbReference type="HAMAP" id="MF_03001">
    <property type="entry name" value="eIF3b"/>
    <property type="match status" value="1"/>
</dbReference>
<comment type="subcellular location">
    <subcellularLocation>
        <location evidence="1 6 7">Cytoplasm</location>
    </subcellularLocation>
</comment>
<comment type="function">
    <text evidence="6">RNA-binding component of the eukaryotic translation initiation factor 3 (eIF-3) complex, which is involved in protein synthesis of a specialized repertoire of mRNAs and, together with other initiation factors, stimulates binding of mRNA and methionyl-tRNAi to the 40S ribosome. The eIF-3 complex specifically targets and initiates translation of a subset of mRNAs involved in cell proliferation.</text>
</comment>
<dbReference type="GO" id="GO:0003743">
    <property type="term" value="F:translation initiation factor activity"/>
    <property type="evidence" value="ECO:0007669"/>
    <property type="project" value="UniProtKB-UniRule"/>
</dbReference>
<dbReference type="PANTHER" id="PTHR14068:SF0">
    <property type="entry name" value="EUKARYOTIC TRANSLATION INITIATION FACTOR 3 SUBUNIT B"/>
    <property type="match status" value="1"/>
</dbReference>
<evidence type="ECO:0000256" key="6">
    <source>
        <dbReference type="HAMAP-Rule" id="MF_03001"/>
    </source>
</evidence>
<dbReference type="PROSITE" id="PS50102">
    <property type="entry name" value="RRM"/>
    <property type="match status" value="1"/>
</dbReference>
<dbReference type="OrthoDB" id="10250414at2759"/>
<evidence type="ECO:0000256" key="2">
    <source>
        <dbReference type="ARBA" id="ARBA00022490"/>
    </source>
</evidence>
<evidence type="ECO:0000256" key="7">
    <source>
        <dbReference type="PIRNR" id="PIRNR036424"/>
    </source>
</evidence>
<dbReference type="CDD" id="cd12278">
    <property type="entry name" value="RRM_eIF3B"/>
    <property type="match status" value="1"/>
</dbReference>
<reference evidence="9 10" key="1">
    <citation type="journal article" date="2011" name="PLoS Pathog.">
        <title>Endophytic Life Strategies Decoded by Genome and Transcriptome Analyses of the Mutualistic Root Symbiont Piriformospora indica.</title>
        <authorList>
            <person name="Zuccaro A."/>
            <person name="Lahrmann U."/>
            <person name="Guldener U."/>
            <person name="Langen G."/>
            <person name="Pfiffi S."/>
            <person name="Biedenkopf D."/>
            <person name="Wong P."/>
            <person name="Samans B."/>
            <person name="Grimm C."/>
            <person name="Basiewicz M."/>
            <person name="Murat C."/>
            <person name="Martin F."/>
            <person name="Kogel K.H."/>
        </authorList>
    </citation>
    <scope>NUCLEOTIDE SEQUENCE [LARGE SCALE GENOMIC DNA]</scope>
    <source>
        <strain evidence="9 10">DSM 11827</strain>
    </source>
</reference>
<comment type="function">
    <text evidence="7">Component of the eukaryotic translation initiation factor 3 (eIF-3) complex, which is involved in protein synthesis and, together with other initiation factors, stimulates binding of mRNA and methionyl-tRNAi to the 40S ribosome.</text>
</comment>
<dbReference type="GO" id="GO:0031369">
    <property type="term" value="F:translation initiation factor binding"/>
    <property type="evidence" value="ECO:0007669"/>
    <property type="project" value="InterPro"/>
</dbReference>
<dbReference type="STRING" id="1109443.G4TNC7"/>
<dbReference type="GO" id="GO:0001732">
    <property type="term" value="P:formation of cytoplasmic translation initiation complex"/>
    <property type="evidence" value="ECO:0007669"/>
    <property type="project" value="UniProtKB-UniRule"/>
</dbReference>
<dbReference type="Pfam" id="PF00076">
    <property type="entry name" value="RRM_1"/>
    <property type="match status" value="1"/>
</dbReference>
<dbReference type="InterPro" id="IPR034363">
    <property type="entry name" value="eIF3B_RRM"/>
</dbReference>
<keyword evidence="3 6" id="KW-0396">Initiation factor</keyword>
<dbReference type="InterPro" id="IPR035979">
    <property type="entry name" value="RBD_domain_sf"/>
</dbReference>
<dbReference type="PANTHER" id="PTHR14068">
    <property type="entry name" value="EUKARYOTIC TRANSLATION INITIATION FACTOR 3 EIF3 -RELATED"/>
    <property type="match status" value="1"/>
</dbReference>
<sequence length="706" mass="81862">MASTIPDDEGIDYSDIEAKYRVEAMEGLDNCIVVDGVPIIDESRKDRLLSKVEKEFTRRGCPYPSKKVVLPWDKAEGKSKGFMFIEFNTAEEAERAKAVMDKHPFDAKHRFKINILTELDEYVELDETFKEPEPEVFRPKEHLRAWLTDPAGRDQYITYRGDEVTVFWHGKGSSSEVAQERNNWTDLYVQWSPKGTLLATIHRQGVKLWGGPSFQLVQRFAHPMIKRMDFSPDENYIVTFEKIVIPDNALQGPQYLGKDNEGDYVAVWDVRTGHLKRTFPRSVLLGEDEATSKNLIWPQLKWSPDGKYVARITPGQQISVYSLPDFALVDKKSLKIEGVGKKPRESILAYWTPEIGNQPARATLISFPSRTQLRSKNLFNVSDCKLYWQDSGDFLCVKVDRHTKTKKPSSCNLEIFRMREKDIPVEVVEPKDTVTEFAWEPKGERFILISTNDPNYGTGQVGVQIRTDVSFWQLDRNRNDFRMLKSLSGKTINVIRWSPRGRHVILSTMGSSSKSDLEFWDMDFNVDDFGKKEPTERKEEWGSAMHLLANTEHYGVTDIEWDPSGRYVASSVSVWRHSVENGFVIWDFKGQEQQRHLIDRFKQFAWRPRPATLLTKEQQKQIRKNLKEYSRVFEEKDAAMESNVSAELIQARKRAINEWNAWRARIRQELAQTSKGRKNAKRRDEEQEETVELIDELIEETVTALE</sequence>
<dbReference type="GO" id="GO:0033290">
    <property type="term" value="C:eukaryotic 48S preinitiation complex"/>
    <property type="evidence" value="ECO:0007669"/>
    <property type="project" value="UniProtKB-UniRule"/>
</dbReference>
<comment type="subunit">
    <text evidence="6 7">Component of the eukaryotic translation initiation factor 3 (eIF-3) complex.</text>
</comment>
<comment type="caution">
    <text evidence="9">The sequence shown here is derived from an EMBL/GenBank/DDBJ whole genome shotgun (WGS) entry which is preliminary data.</text>
</comment>
<dbReference type="InParanoid" id="G4TNC7"/>
<evidence type="ECO:0000259" key="8">
    <source>
        <dbReference type="PROSITE" id="PS50102"/>
    </source>
</evidence>
<dbReference type="SUPFAM" id="SSF54928">
    <property type="entry name" value="RNA-binding domain, RBD"/>
    <property type="match status" value="1"/>
</dbReference>
<dbReference type="InterPro" id="IPR013979">
    <property type="entry name" value="TIF_beta_prop-like"/>
</dbReference>
<evidence type="ECO:0000256" key="1">
    <source>
        <dbReference type="ARBA" id="ARBA00004496"/>
    </source>
</evidence>
<dbReference type="AlphaFoldDB" id="G4TNC7"/>
<organism evidence="9 10">
    <name type="scientific">Serendipita indica (strain DSM 11827)</name>
    <name type="common">Root endophyte fungus</name>
    <name type="synonym">Piriformospora indica</name>
    <dbReference type="NCBI Taxonomy" id="1109443"/>
    <lineage>
        <taxon>Eukaryota</taxon>
        <taxon>Fungi</taxon>
        <taxon>Dikarya</taxon>
        <taxon>Basidiomycota</taxon>
        <taxon>Agaricomycotina</taxon>
        <taxon>Agaricomycetes</taxon>
        <taxon>Sebacinales</taxon>
        <taxon>Serendipitaceae</taxon>
        <taxon>Serendipita</taxon>
    </lineage>
</organism>
<dbReference type="Pfam" id="PF08662">
    <property type="entry name" value="eIF2A"/>
    <property type="match status" value="1"/>
</dbReference>
<protein>
    <recommendedName>
        <fullName evidence="6">Eukaryotic translation initiation factor 3 subunit B</fullName>
        <shortName evidence="6">eIF3b</shortName>
    </recommendedName>
    <alternativeName>
        <fullName evidence="6">Eukaryotic translation initiation factor 3 90 kDa subunit homolog</fullName>
        <shortName evidence="6">eIF3 p90</shortName>
    </alternativeName>
    <alternativeName>
        <fullName evidence="6">Translation initiation factor eIF3, p90 subunit homolog</fullName>
    </alternativeName>
</protein>
<keyword evidence="5 6" id="KW-0648">Protein biosynthesis</keyword>
<evidence type="ECO:0000256" key="5">
    <source>
        <dbReference type="ARBA" id="ARBA00022917"/>
    </source>
</evidence>
<keyword evidence="4 6" id="KW-0694">RNA-binding</keyword>
<evidence type="ECO:0000313" key="10">
    <source>
        <dbReference type="Proteomes" id="UP000007148"/>
    </source>
</evidence>
<dbReference type="InterPro" id="IPR012677">
    <property type="entry name" value="Nucleotide-bd_a/b_plait_sf"/>
</dbReference>
<evidence type="ECO:0000256" key="3">
    <source>
        <dbReference type="ARBA" id="ARBA00022540"/>
    </source>
</evidence>
<dbReference type="eggNOG" id="KOG2314">
    <property type="taxonomic scope" value="Eukaryota"/>
</dbReference>
<dbReference type="InterPro" id="IPR015943">
    <property type="entry name" value="WD40/YVTN_repeat-like_dom_sf"/>
</dbReference>
<dbReference type="PIRSF" id="PIRSF036424">
    <property type="entry name" value="eIF3b"/>
    <property type="match status" value="1"/>
</dbReference>
<comment type="similarity">
    <text evidence="6 7">Belongs to the eIF-3 subunit B family.</text>
</comment>
<evidence type="ECO:0000313" key="9">
    <source>
        <dbReference type="EMBL" id="CCA72824.1"/>
    </source>
</evidence>
<dbReference type="GO" id="GO:0016282">
    <property type="term" value="C:eukaryotic 43S preinitiation complex"/>
    <property type="evidence" value="ECO:0007669"/>
    <property type="project" value="UniProtKB-UniRule"/>
</dbReference>
<keyword evidence="10" id="KW-1185">Reference proteome</keyword>
<dbReference type="FunCoup" id="G4TNC7">
    <property type="interactions" value="881"/>
</dbReference>
<dbReference type="GO" id="GO:0003723">
    <property type="term" value="F:RNA binding"/>
    <property type="evidence" value="ECO:0007669"/>
    <property type="project" value="UniProtKB-UniRule"/>
</dbReference>
<name>G4TNC7_SERID</name>
<dbReference type="InterPro" id="IPR000504">
    <property type="entry name" value="RRM_dom"/>
</dbReference>
<proteinExistence type="inferred from homology"/>
<dbReference type="EMBL" id="CAFZ01000185">
    <property type="protein sequence ID" value="CCA72824.1"/>
    <property type="molecule type" value="Genomic_DNA"/>
</dbReference>
<dbReference type="Gene3D" id="2.130.10.10">
    <property type="entry name" value="YVTN repeat-like/Quinoprotein amine dehydrogenase"/>
    <property type="match status" value="2"/>
</dbReference>
<dbReference type="Gene3D" id="3.30.70.330">
    <property type="match status" value="1"/>
</dbReference>
<dbReference type="GO" id="GO:0005852">
    <property type="term" value="C:eukaryotic translation initiation factor 3 complex"/>
    <property type="evidence" value="ECO:0007669"/>
    <property type="project" value="UniProtKB-UniRule"/>
</dbReference>
<accession>G4TNC7</accession>
<dbReference type="HOGENOM" id="CLU_011152_4_0_1"/>
<keyword evidence="2 6" id="KW-0963">Cytoplasm</keyword>
<feature type="domain" description="RRM" evidence="8">
    <location>
        <begin position="30"/>
        <end position="118"/>
    </location>
</feature>
<gene>
    <name evidence="6" type="primary">PRT1</name>
    <name evidence="9" type="ORF">PIIN_06760</name>
</gene>